<organism evidence="2 3">
    <name type="scientific">Lachnospira eligens</name>
    <dbReference type="NCBI Taxonomy" id="39485"/>
    <lineage>
        <taxon>Bacteria</taxon>
        <taxon>Bacillati</taxon>
        <taxon>Bacillota</taxon>
        <taxon>Clostridia</taxon>
        <taxon>Lachnospirales</taxon>
        <taxon>Lachnospiraceae</taxon>
        <taxon>Lachnospira</taxon>
    </lineage>
</organism>
<dbReference type="RefSeq" id="WP_330375559.1">
    <property type="nucleotide sequence ID" value="NZ_JAMXVE010000002.1"/>
</dbReference>
<accession>A0A175A4K6</accession>
<dbReference type="EMBL" id="CZBV01000008">
    <property type="protein sequence ID" value="CUQ90390.1"/>
    <property type="molecule type" value="Genomic_DNA"/>
</dbReference>
<proteinExistence type="predicted"/>
<evidence type="ECO:0000313" key="3">
    <source>
        <dbReference type="Proteomes" id="UP000095780"/>
    </source>
</evidence>
<protein>
    <submittedName>
        <fullName evidence="2">Uncharacterized protein</fullName>
    </submittedName>
</protein>
<sequence>MKSIMQCLICFNLPFTIVKGLIDVGISMLIYKPLSPLLKGKH</sequence>
<dbReference type="AlphaFoldDB" id="A0A175A4K6"/>
<evidence type="ECO:0000313" key="2">
    <source>
        <dbReference type="EMBL" id="CUQ90390.1"/>
    </source>
</evidence>
<gene>
    <name evidence="2" type="ORF">ERS852492_02670</name>
</gene>
<keyword evidence="1" id="KW-0812">Transmembrane</keyword>
<dbReference type="Gene3D" id="1.10.1760.20">
    <property type="match status" value="1"/>
</dbReference>
<feature type="transmembrane region" description="Helical" evidence="1">
    <location>
        <begin position="7"/>
        <end position="31"/>
    </location>
</feature>
<evidence type="ECO:0000256" key="1">
    <source>
        <dbReference type="SAM" id="Phobius"/>
    </source>
</evidence>
<dbReference type="Proteomes" id="UP000095780">
    <property type="component" value="Unassembled WGS sequence"/>
</dbReference>
<name>A0A175A4K6_9FIRM</name>
<reference evidence="2 3" key="1">
    <citation type="submission" date="2015-09" db="EMBL/GenBank/DDBJ databases">
        <authorList>
            <consortium name="Pathogen Informatics"/>
        </authorList>
    </citation>
    <scope>NUCLEOTIDE SEQUENCE [LARGE SCALE GENOMIC DNA]</scope>
    <source>
        <strain evidence="2 3">2789STDY5834878</strain>
    </source>
</reference>
<keyword evidence="1" id="KW-0472">Membrane</keyword>
<keyword evidence="1" id="KW-1133">Transmembrane helix</keyword>